<sequence length="180" mass="18433">MNAPSVTAEPAQAISPNATHSTAITGFAFDTASMTSSGRSWVKITDTAMISSTMVTNDRMLNLEIVTGSIASDTSCGARARSASLSASSSCLFHGFRARVAAGMAAFCTNGSRETIVSSPHTRLPADTVRSTPISAASSASSCTLSMSIFALVLVQSPLCHPAMIGVPIGSRPSVSGVMR</sequence>
<name>A0A7V8HQP5_9BIFI</name>
<accession>A0A7V8HQP5</accession>
<dbReference type="AlphaFoldDB" id="A0A7V8HQP5"/>
<evidence type="ECO:0000313" key="2">
    <source>
        <dbReference type="Proteomes" id="UP000029109"/>
    </source>
</evidence>
<reference evidence="1 2" key="1">
    <citation type="submission" date="2014-03" db="EMBL/GenBank/DDBJ databases">
        <title>Genomics of Bifidobacteria.</title>
        <authorList>
            <person name="Ventura M."/>
            <person name="Milani C."/>
            <person name="Lugli G.A."/>
        </authorList>
    </citation>
    <scope>NUCLEOTIDE SEQUENCE [LARGE SCALE GENOMIC DNA]</scope>
    <source>
        <strain evidence="1 2">LMG 21816</strain>
    </source>
</reference>
<evidence type="ECO:0000313" key="1">
    <source>
        <dbReference type="EMBL" id="KFI83479.1"/>
    </source>
</evidence>
<gene>
    <name evidence="1" type="ORF">BPULL_1654</name>
</gene>
<dbReference type="Proteomes" id="UP000029109">
    <property type="component" value="Unassembled WGS sequence"/>
</dbReference>
<dbReference type="EMBL" id="JGZJ01000006">
    <property type="protein sequence ID" value="KFI83479.1"/>
    <property type="molecule type" value="Genomic_DNA"/>
</dbReference>
<comment type="caution">
    <text evidence="1">The sequence shown here is derived from an EMBL/GenBank/DDBJ whole genome shotgun (WGS) entry which is preliminary data.</text>
</comment>
<organism evidence="1 2">
    <name type="scientific">Bifidobacterium pullorum</name>
    <dbReference type="NCBI Taxonomy" id="78448"/>
    <lineage>
        <taxon>Bacteria</taxon>
        <taxon>Bacillati</taxon>
        <taxon>Actinomycetota</taxon>
        <taxon>Actinomycetes</taxon>
        <taxon>Bifidobacteriales</taxon>
        <taxon>Bifidobacteriaceae</taxon>
        <taxon>Bifidobacterium</taxon>
    </lineage>
</organism>
<protein>
    <submittedName>
        <fullName evidence="1">Uncharacterized protein</fullName>
    </submittedName>
</protein>
<proteinExistence type="predicted"/>